<dbReference type="Pfam" id="PF06923">
    <property type="entry name" value="GutM"/>
    <property type="match status" value="1"/>
</dbReference>
<dbReference type="Proteomes" id="UP000830167">
    <property type="component" value="Chromosome"/>
</dbReference>
<evidence type="ECO:0000313" key="1">
    <source>
        <dbReference type="EMBL" id="UOF90390.1"/>
    </source>
</evidence>
<evidence type="ECO:0000313" key="2">
    <source>
        <dbReference type="Proteomes" id="UP000830167"/>
    </source>
</evidence>
<dbReference type="EMBL" id="CP089291">
    <property type="protein sequence ID" value="UOF90390.1"/>
    <property type="molecule type" value="Genomic_DNA"/>
</dbReference>
<organism evidence="1 2">
    <name type="scientific">Fodinisporobacter ferrooxydans</name>
    <dbReference type="NCBI Taxonomy" id="2901836"/>
    <lineage>
        <taxon>Bacteria</taxon>
        <taxon>Bacillati</taxon>
        <taxon>Bacillota</taxon>
        <taxon>Bacilli</taxon>
        <taxon>Bacillales</taxon>
        <taxon>Alicyclobacillaceae</taxon>
        <taxon>Fodinisporobacter</taxon>
    </lineage>
</organism>
<dbReference type="RefSeq" id="WP_347437084.1">
    <property type="nucleotide sequence ID" value="NZ_CP089291.1"/>
</dbReference>
<protein>
    <submittedName>
        <fullName evidence="1">Transcriptional regulator GutM</fullName>
    </submittedName>
</protein>
<proteinExistence type="predicted"/>
<name>A0ABY4CRC5_9BACL</name>
<sequence>MNAFSLISIVALAWLVQYAFTMVQIRHYRAAMKALIDEFRGVNGFHLFSGISRKALGSGAIVLLIVDEEYQIRKCQILSGMSVFARFQPFTKYEGKHIQEILKETESTIHAKRKVSAKQKSLAKAFHMAVENAIRSISERQKNNLLIVS</sequence>
<keyword evidence="2" id="KW-1185">Reference proteome</keyword>
<reference evidence="1" key="1">
    <citation type="submission" date="2021-12" db="EMBL/GenBank/DDBJ databases">
        <title>Alicyclobacillaceae gen. nov., sp. nov., isolated from chalcocite enrichment system.</title>
        <authorList>
            <person name="Jiang Z."/>
        </authorList>
    </citation>
    <scope>NUCLEOTIDE SEQUENCE</scope>
    <source>
        <strain evidence="1">MYW30-H2</strain>
    </source>
</reference>
<accession>A0ABY4CRC5</accession>
<gene>
    <name evidence="1" type="ORF">LSG31_21460</name>
</gene>
<dbReference type="InterPro" id="IPR009693">
    <property type="entry name" value="Glucitol_operon_activator"/>
</dbReference>